<evidence type="ECO:0000256" key="2">
    <source>
        <dbReference type="ARBA" id="ARBA00023004"/>
    </source>
</evidence>
<dbReference type="PANTHER" id="PTHR10694">
    <property type="entry name" value="LYSINE-SPECIFIC DEMETHYLASE"/>
    <property type="match status" value="1"/>
</dbReference>
<dbReference type="GO" id="GO:0005634">
    <property type="term" value="C:nucleus"/>
    <property type="evidence" value="ECO:0007669"/>
    <property type="project" value="TreeGrafter"/>
</dbReference>
<dbReference type="STRING" id="76193.A0A0N1IG15"/>
<sequence>MALEADALSLTVALAAYRDMRTMLHDERKLRKGLLDWGVTEAEREAFELLPDDERQCQLCKTTCFLSCVTCACTSHVACLRHYAQLCTCPPAAHKLRLVQKLIHHFKNLNSGRRQQQHQLQELSSLSEIPRPHRRQAESGSHSNYSLLSVVLET</sequence>
<evidence type="ECO:0000256" key="1">
    <source>
        <dbReference type="ARBA" id="ARBA00022723"/>
    </source>
</evidence>
<dbReference type="Proteomes" id="UP000053240">
    <property type="component" value="Unassembled WGS sequence"/>
</dbReference>
<feature type="region of interest" description="Disordered" evidence="3">
    <location>
        <begin position="120"/>
        <end position="141"/>
    </location>
</feature>
<dbReference type="PANTHER" id="PTHR10694:SF33">
    <property type="entry name" value="LYSINE-SPECIFIC DEMETHYLASE 5"/>
    <property type="match status" value="1"/>
</dbReference>
<keyword evidence="1" id="KW-0479">Metal-binding</keyword>
<keyword evidence="5" id="KW-0489">Methyltransferase</keyword>
<dbReference type="InParanoid" id="A0A0N1IG15"/>
<gene>
    <name evidence="5" type="ORF">RR48_04018</name>
</gene>
<keyword evidence="5" id="KW-0808">Transferase</keyword>
<evidence type="ECO:0000313" key="6">
    <source>
        <dbReference type="Proteomes" id="UP000053240"/>
    </source>
</evidence>
<accession>A0A0N1IG15</accession>
<organism evidence="5 6">
    <name type="scientific">Papilio machaon</name>
    <name type="common">Old World swallowtail butterfly</name>
    <dbReference type="NCBI Taxonomy" id="76193"/>
    <lineage>
        <taxon>Eukaryota</taxon>
        <taxon>Metazoa</taxon>
        <taxon>Ecdysozoa</taxon>
        <taxon>Arthropoda</taxon>
        <taxon>Hexapoda</taxon>
        <taxon>Insecta</taxon>
        <taxon>Pterygota</taxon>
        <taxon>Neoptera</taxon>
        <taxon>Endopterygota</taxon>
        <taxon>Lepidoptera</taxon>
        <taxon>Glossata</taxon>
        <taxon>Ditrysia</taxon>
        <taxon>Papilionoidea</taxon>
        <taxon>Papilionidae</taxon>
        <taxon>Papilioninae</taxon>
        <taxon>Papilio</taxon>
    </lineage>
</organism>
<dbReference type="GO" id="GO:0000785">
    <property type="term" value="C:chromatin"/>
    <property type="evidence" value="ECO:0007669"/>
    <property type="project" value="TreeGrafter"/>
</dbReference>
<evidence type="ECO:0000256" key="3">
    <source>
        <dbReference type="SAM" id="MobiDB-lite"/>
    </source>
</evidence>
<feature type="domain" description="Zinc finger C5HC2-type" evidence="4">
    <location>
        <begin position="57"/>
        <end position="98"/>
    </location>
</feature>
<keyword evidence="2" id="KW-0408">Iron</keyword>
<evidence type="ECO:0000313" key="5">
    <source>
        <dbReference type="EMBL" id="KPJ17877.1"/>
    </source>
</evidence>
<evidence type="ECO:0000259" key="4">
    <source>
        <dbReference type="Pfam" id="PF02928"/>
    </source>
</evidence>
<dbReference type="EMBL" id="KQ460077">
    <property type="protein sequence ID" value="KPJ17877.1"/>
    <property type="molecule type" value="Genomic_DNA"/>
</dbReference>
<reference evidence="5 6" key="1">
    <citation type="journal article" date="2015" name="Nat. Commun.">
        <title>Outbred genome sequencing and CRISPR/Cas9 gene editing in butterflies.</title>
        <authorList>
            <person name="Li X."/>
            <person name="Fan D."/>
            <person name="Zhang W."/>
            <person name="Liu G."/>
            <person name="Zhang L."/>
            <person name="Zhao L."/>
            <person name="Fang X."/>
            <person name="Chen L."/>
            <person name="Dong Y."/>
            <person name="Chen Y."/>
            <person name="Ding Y."/>
            <person name="Zhao R."/>
            <person name="Feng M."/>
            <person name="Zhu Y."/>
            <person name="Feng Y."/>
            <person name="Jiang X."/>
            <person name="Zhu D."/>
            <person name="Xiang H."/>
            <person name="Feng X."/>
            <person name="Li S."/>
            <person name="Wang J."/>
            <person name="Zhang G."/>
            <person name="Kronforst M.R."/>
            <person name="Wang W."/>
        </authorList>
    </citation>
    <scope>NUCLEOTIDE SEQUENCE [LARGE SCALE GENOMIC DNA]</scope>
    <source>
        <strain evidence="5">Ya'a_city_454_Pm</strain>
        <tissue evidence="5">Whole body</tissue>
    </source>
</reference>
<dbReference type="Pfam" id="PF02928">
    <property type="entry name" value="zf-C5HC2"/>
    <property type="match status" value="1"/>
</dbReference>
<dbReference type="AlphaFoldDB" id="A0A0N1IG15"/>
<dbReference type="GO" id="GO:0034647">
    <property type="term" value="F:histone H3K4me/H3K4me2/H3K4me3 demethylase activity"/>
    <property type="evidence" value="ECO:0007669"/>
    <property type="project" value="TreeGrafter"/>
</dbReference>
<dbReference type="InterPro" id="IPR004198">
    <property type="entry name" value="Znf_C5HC2"/>
</dbReference>
<dbReference type="GO" id="GO:0006355">
    <property type="term" value="P:regulation of DNA-templated transcription"/>
    <property type="evidence" value="ECO:0007669"/>
    <property type="project" value="TreeGrafter"/>
</dbReference>
<name>A0A0N1IG15_PAPMA</name>
<protein>
    <submittedName>
        <fullName evidence="5">Lysine-specific demethylase lid</fullName>
    </submittedName>
</protein>
<proteinExistence type="predicted"/>
<keyword evidence="6" id="KW-1185">Reference proteome</keyword>
<dbReference type="GO" id="GO:0008168">
    <property type="term" value="F:methyltransferase activity"/>
    <property type="evidence" value="ECO:0007669"/>
    <property type="project" value="UniProtKB-KW"/>
</dbReference>
<dbReference type="GO" id="GO:0032259">
    <property type="term" value="P:methylation"/>
    <property type="evidence" value="ECO:0007669"/>
    <property type="project" value="UniProtKB-KW"/>
</dbReference>
<dbReference type="GO" id="GO:0046872">
    <property type="term" value="F:metal ion binding"/>
    <property type="evidence" value="ECO:0007669"/>
    <property type="project" value="UniProtKB-KW"/>
</dbReference>